<feature type="region of interest" description="Disordered" evidence="1">
    <location>
        <begin position="576"/>
        <end position="722"/>
    </location>
</feature>
<organism evidence="3 4">
    <name type="scientific">Recurvomyces mirabilis</name>
    <dbReference type="NCBI Taxonomy" id="574656"/>
    <lineage>
        <taxon>Eukaryota</taxon>
        <taxon>Fungi</taxon>
        <taxon>Dikarya</taxon>
        <taxon>Ascomycota</taxon>
        <taxon>Pezizomycotina</taxon>
        <taxon>Dothideomycetes</taxon>
        <taxon>Dothideomycetidae</taxon>
        <taxon>Mycosphaerellales</taxon>
        <taxon>Teratosphaeriaceae</taxon>
        <taxon>Recurvomyces</taxon>
    </lineage>
</organism>
<evidence type="ECO:0000259" key="2">
    <source>
        <dbReference type="Pfam" id="PF22893"/>
    </source>
</evidence>
<sequence length="722" mass="78641">MFSWIPFTKQDPALKSVRIADPIASNSTTFTVSSGSERVVEVRRGTSSGRSGSIHSPTSSGGRSLSTEDSWSDLGGDEIEPSDSASRSRQPSSRRHTTEVRPAPQRRVSSRRVVQEREEDSPPPIRRRATHTSSRHLRAESRRTPSDESASVASYEDYPFGHHGGAPQPPPRAPYPHPSGYRHVPAPPHGGFPPSVSTAQYSDPYAAQQALVHMQGQDPFGYQANPFAPQGPQQNPFSPMSSAGGTSYFPESHAAAPQHLHRPGPPQRPQSFIAPSHYGSELAVSPYPYSAHPGMGMPPYGYPQVPGWPYPGPPSISHTSSPAPPGEPKINAELEALKAQFAEENDKLKAHLQSKDEAEKAKAAEDYKKLQEMVKKYEQAAAAAEAAAIAKKAEEEAEKKKKAEIAEAEKKAKEGAEKKAEEAAKKAKEEHEKKLGEAKKLQEEAEKKQKELEEAVKKNAPLPDSDKLPIKFRDAVNRTFSFPWHLCKTWKGMETLIRQAFLHIDVLGEHVMQGHYDLQGPDGEIILPQVWETVVKPDWTISMHMWPLPEPKEDKREEIHYGHGSDPIADLFGDLGFGPPGVDTKKPRKGKDGKKKKSTSPIIDVPPPAPGRGHGRGHGAMPPPPNFPPGIFPPDPLADFPGMEPLVMDVKDSRRPAKGSSKTKGSKDISPLTAWMIGGGARPSKKDDEKLDPVRRRSVTSGSSRSGGSGQGHGDQTACAVM</sequence>
<feature type="compositionally biased region" description="Basic residues" evidence="1">
    <location>
        <begin position="586"/>
        <end position="598"/>
    </location>
</feature>
<feature type="compositionally biased region" description="Basic and acidic residues" evidence="1">
    <location>
        <begin position="137"/>
        <end position="146"/>
    </location>
</feature>
<dbReference type="Proteomes" id="UP001274830">
    <property type="component" value="Unassembled WGS sequence"/>
</dbReference>
<accession>A0AAE1C4A5</accession>
<feature type="compositionally biased region" description="Pro residues" evidence="1">
    <location>
        <begin position="167"/>
        <end position="177"/>
    </location>
</feature>
<feature type="compositionally biased region" description="Basic and acidic residues" evidence="1">
    <location>
        <begin position="411"/>
        <end position="457"/>
    </location>
</feature>
<name>A0AAE1C4A5_9PEZI</name>
<feature type="domain" description="Ubiquitin-like" evidence="2">
    <location>
        <begin position="467"/>
        <end position="548"/>
    </location>
</feature>
<protein>
    <recommendedName>
        <fullName evidence="2">Ubiquitin-like domain-containing protein</fullName>
    </recommendedName>
</protein>
<feature type="compositionally biased region" description="Basic residues" evidence="1">
    <location>
        <begin position="125"/>
        <end position="136"/>
    </location>
</feature>
<comment type="caution">
    <text evidence="3">The sequence shown here is derived from an EMBL/GenBank/DDBJ whole genome shotgun (WGS) entry which is preliminary data.</text>
</comment>
<evidence type="ECO:0000313" key="3">
    <source>
        <dbReference type="EMBL" id="KAK3677622.1"/>
    </source>
</evidence>
<feature type="region of interest" description="Disordered" evidence="1">
    <location>
        <begin position="411"/>
        <end position="460"/>
    </location>
</feature>
<proteinExistence type="predicted"/>
<evidence type="ECO:0000256" key="1">
    <source>
        <dbReference type="SAM" id="MobiDB-lite"/>
    </source>
</evidence>
<feature type="region of interest" description="Disordered" evidence="1">
    <location>
        <begin position="33"/>
        <end position="191"/>
    </location>
</feature>
<feature type="compositionally biased region" description="Low complexity" evidence="1">
    <location>
        <begin position="45"/>
        <end position="62"/>
    </location>
</feature>
<dbReference type="AlphaFoldDB" id="A0AAE1C4A5"/>
<dbReference type="EMBL" id="JAUTXT010000006">
    <property type="protein sequence ID" value="KAK3677622.1"/>
    <property type="molecule type" value="Genomic_DNA"/>
</dbReference>
<dbReference type="Pfam" id="PF22893">
    <property type="entry name" value="ULD_2"/>
    <property type="match status" value="1"/>
</dbReference>
<reference evidence="3" key="1">
    <citation type="submission" date="2023-07" db="EMBL/GenBank/DDBJ databases">
        <title>Black Yeasts Isolated from many extreme environments.</title>
        <authorList>
            <person name="Coleine C."/>
            <person name="Stajich J.E."/>
            <person name="Selbmann L."/>
        </authorList>
    </citation>
    <scope>NUCLEOTIDE SEQUENCE</scope>
    <source>
        <strain evidence="3">CCFEE 5485</strain>
    </source>
</reference>
<feature type="compositionally biased region" description="Pro residues" evidence="1">
    <location>
        <begin position="621"/>
        <end position="636"/>
    </location>
</feature>
<evidence type="ECO:0000313" key="4">
    <source>
        <dbReference type="Proteomes" id="UP001274830"/>
    </source>
</evidence>
<dbReference type="InterPro" id="IPR054464">
    <property type="entry name" value="ULD_fung"/>
</dbReference>
<keyword evidence="4" id="KW-1185">Reference proteome</keyword>
<feature type="compositionally biased region" description="Low complexity" evidence="1">
    <location>
        <begin position="82"/>
        <end position="91"/>
    </location>
</feature>
<gene>
    <name evidence="3" type="ORF">LTR78_002472</name>
</gene>
<feature type="compositionally biased region" description="Basic and acidic residues" evidence="1">
    <location>
        <begin position="684"/>
        <end position="695"/>
    </location>
</feature>